<dbReference type="RefSeq" id="WP_231820686.1">
    <property type="nucleotide sequence ID" value="NZ_CP082781.1"/>
</dbReference>
<dbReference type="SFLD" id="SFLDG01082">
    <property type="entry name" value="B12-binding_domain_containing"/>
    <property type="match status" value="1"/>
</dbReference>
<dbReference type="CDD" id="cd01335">
    <property type="entry name" value="Radical_SAM"/>
    <property type="match status" value="1"/>
</dbReference>
<dbReference type="Gene3D" id="3.30.750.200">
    <property type="match status" value="1"/>
</dbReference>
<proteinExistence type="inferred from homology"/>
<dbReference type="InterPro" id="IPR034505">
    <property type="entry name" value="Coproporphyrinogen-III_oxidase"/>
</dbReference>
<dbReference type="InterPro" id="IPR006638">
    <property type="entry name" value="Elp3/MiaA/NifB-like_rSAM"/>
</dbReference>
<organism evidence="5 6">
    <name type="scientific">Microbacterium resistens</name>
    <dbReference type="NCBI Taxonomy" id="156977"/>
    <lineage>
        <taxon>Bacteria</taxon>
        <taxon>Bacillati</taxon>
        <taxon>Actinomycetota</taxon>
        <taxon>Actinomycetes</taxon>
        <taxon>Micrococcales</taxon>
        <taxon>Microbacteriaceae</taxon>
        <taxon>Microbacterium</taxon>
    </lineage>
</organism>
<keyword evidence="3" id="KW-0143">Chaperone</keyword>
<keyword evidence="3" id="KW-0479">Metal-binding</keyword>
<comment type="similarity">
    <text evidence="1">Belongs to the anaerobic coproporphyrinogen-III oxidase family. HemW subfamily.</text>
</comment>
<dbReference type="PANTHER" id="PTHR13932:SF5">
    <property type="entry name" value="RADICAL S-ADENOSYL METHIONINE DOMAIN-CONTAINING PROTEIN 1, MITOCHONDRIAL"/>
    <property type="match status" value="1"/>
</dbReference>
<feature type="domain" description="Radical SAM core" evidence="4">
    <location>
        <begin position="23"/>
        <end position="258"/>
    </location>
</feature>
<keyword evidence="3" id="KW-0411">Iron-sulfur</keyword>
<keyword evidence="3" id="KW-0004">4Fe-4S</keyword>
<dbReference type="SFLD" id="SFLDS00029">
    <property type="entry name" value="Radical_SAM"/>
    <property type="match status" value="1"/>
</dbReference>
<dbReference type="Pfam" id="PF04055">
    <property type="entry name" value="Radical_SAM"/>
    <property type="match status" value="1"/>
</dbReference>
<accession>A0ABY3RT70</accession>
<evidence type="ECO:0000259" key="4">
    <source>
        <dbReference type="PROSITE" id="PS51918"/>
    </source>
</evidence>
<evidence type="ECO:0000256" key="2">
    <source>
        <dbReference type="ARBA" id="ARBA00017228"/>
    </source>
</evidence>
<dbReference type="InterPro" id="IPR058240">
    <property type="entry name" value="rSAM_sf"/>
</dbReference>
<dbReference type="SUPFAM" id="SSF102114">
    <property type="entry name" value="Radical SAM enzymes"/>
    <property type="match status" value="1"/>
</dbReference>
<dbReference type="InterPro" id="IPR007197">
    <property type="entry name" value="rSAM"/>
</dbReference>
<keyword evidence="3" id="KW-0349">Heme</keyword>
<protein>
    <recommendedName>
        <fullName evidence="2 3">Heme chaperone HemW</fullName>
    </recommendedName>
</protein>
<evidence type="ECO:0000256" key="1">
    <source>
        <dbReference type="ARBA" id="ARBA00006100"/>
    </source>
</evidence>
<keyword evidence="3" id="KW-0963">Cytoplasm</keyword>
<evidence type="ECO:0000313" key="6">
    <source>
        <dbReference type="Proteomes" id="UP001199642"/>
    </source>
</evidence>
<dbReference type="NCBIfam" id="TIGR00539">
    <property type="entry name" value="hemN_rel"/>
    <property type="match status" value="1"/>
</dbReference>
<comment type="subcellular location">
    <subcellularLocation>
        <location evidence="3">Cytoplasm</location>
    </subcellularLocation>
</comment>
<dbReference type="InterPro" id="IPR004559">
    <property type="entry name" value="HemW-like"/>
</dbReference>
<reference evidence="5 6" key="1">
    <citation type="submission" date="2023-01" db="EMBL/GenBank/DDBJ databases">
        <title>Characterization of estradiol degrading bacteria Microbacterium sp. MZT7 and reveal degrading genes through genome analysis.</title>
        <authorList>
            <person name="Hao P."/>
            <person name="Gao Y."/>
        </authorList>
    </citation>
    <scope>NUCLEOTIDE SEQUENCE [LARGE SCALE GENOMIC DNA]</scope>
    <source>
        <strain evidence="5 6">MZT7</strain>
    </source>
</reference>
<gene>
    <name evidence="5" type="primary">hemW</name>
    <name evidence="5" type="ORF">K8F61_03415</name>
</gene>
<keyword evidence="6" id="KW-1185">Reference proteome</keyword>
<dbReference type="Proteomes" id="UP001199642">
    <property type="component" value="Chromosome"/>
</dbReference>
<evidence type="ECO:0000256" key="3">
    <source>
        <dbReference type="RuleBase" id="RU364116"/>
    </source>
</evidence>
<keyword evidence="3" id="KW-0408">Iron</keyword>
<dbReference type="SFLD" id="SFLDF00562">
    <property type="entry name" value="HemN-like__clustered_with_heat"/>
    <property type="match status" value="1"/>
</dbReference>
<dbReference type="SMART" id="SM00729">
    <property type="entry name" value="Elp3"/>
    <property type="match status" value="1"/>
</dbReference>
<name>A0ABY3RT70_9MICO</name>
<keyword evidence="3" id="KW-0949">S-adenosyl-L-methionine</keyword>
<sequence length="405" mass="42842">MAGPLPLGDAAPADGRLPEDLPIDASTPFSAYLHVPFCRVRCGYCDFNTYTASELRGARQDTYADTLLQEVALARGILAERGALRPMDTVFFGGGTPTLLPPGDLARMLAGAVDAFGLCAGAEVTVEANPDTVTAPVARELAAAGVTRMSIGMQSAVPHVLAALDRTHRPENVRTAVEAAREAGLSVSVDLIYGAPGETLDDWRASVDAAVALAPDHVSAYALIIEDGTKLARQIRRGEVAAPDDDLQADMYELADGRLAAAGLGWYEVSNWARSADQRSRHNLAYWRGSDWWGFGPGAHSHVAGLRWWNVRHPAAYAQRLAAGESPAAGTERPDAQAALLERILLGSRLAEGLPLEALPKAVRPRVAGLIADGLAEGGAAVRGLLVLTRRGRLLADAVVRTLTD</sequence>
<dbReference type="PROSITE" id="PS51918">
    <property type="entry name" value="RADICAL_SAM"/>
    <property type="match status" value="1"/>
</dbReference>
<dbReference type="EMBL" id="CP082781">
    <property type="protein sequence ID" value="UGS27268.1"/>
    <property type="molecule type" value="Genomic_DNA"/>
</dbReference>
<dbReference type="SFLD" id="SFLDG01065">
    <property type="entry name" value="anaerobic_coproporphyrinogen-I"/>
    <property type="match status" value="1"/>
</dbReference>
<dbReference type="PANTHER" id="PTHR13932">
    <property type="entry name" value="COPROPORPHYRINIGEN III OXIDASE"/>
    <property type="match status" value="1"/>
</dbReference>
<evidence type="ECO:0000313" key="5">
    <source>
        <dbReference type="EMBL" id="UGS27268.1"/>
    </source>
</evidence>
<comment type="function">
    <text evidence="3">Probably acts as a heme chaperone, transferring heme to an unknown acceptor. Binds one molecule of heme per monomer, possibly covalently. Binds 1 [4Fe-4S] cluster. The cluster is coordinated with 3 cysteines and an exchangeable S-adenosyl-L-methionine.</text>
</comment>